<accession>A0A6A5TNK2</accession>
<evidence type="ECO:0000313" key="3">
    <source>
        <dbReference type="Proteomes" id="UP000800035"/>
    </source>
</evidence>
<dbReference type="OrthoDB" id="3486565at2759"/>
<dbReference type="AlphaFoldDB" id="A0A6A5TNK2"/>
<dbReference type="PANTHER" id="PTHR33112:SF9">
    <property type="entry name" value="HETEROKARYON INCOMPATIBILITY DOMAIN-CONTAINING PROTEIN"/>
    <property type="match status" value="1"/>
</dbReference>
<dbReference type="Proteomes" id="UP000800035">
    <property type="component" value="Unassembled WGS sequence"/>
</dbReference>
<reference evidence="2" key="1">
    <citation type="journal article" date="2020" name="Stud. Mycol.">
        <title>101 Dothideomycetes genomes: a test case for predicting lifestyles and emergence of pathogens.</title>
        <authorList>
            <person name="Haridas S."/>
            <person name="Albert R."/>
            <person name="Binder M."/>
            <person name="Bloem J."/>
            <person name="Labutti K."/>
            <person name="Salamov A."/>
            <person name="Andreopoulos B."/>
            <person name="Baker S."/>
            <person name="Barry K."/>
            <person name="Bills G."/>
            <person name="Bluhm B."/>
            <person name="Cannon C."/>
            <person name="Castanera R."/>
            <person name="Culley D."/>
            <person name="Daum C."/>
            <person name="Ezra D."/>
            <person name="Gonzalez J."/>
            <person name="Henrissat B."/>
            <person name="Kuo A."/>
            <person name="Liang C."/>
            <person name="Lipzen A."/>
            <person name="Lutzoni F."/>
            <person name="Magnuson J."/>
            <person name="Mondo S."/>
            <person name="Nolan M."/>
            <person name="Ohm R."/>
            <person name="Pangilinan J."/>
            <person name="Park H.-J."/>
            <person name="Ramirez L."/>
            <person name="Alfaro M."/>
            <person name="Sun H."/>
            <person name="Tritt A."/>
            <person name="Yoshinaga Y."/>
            <person name="Zwiers L.-H."/>
            <person name="Turgeon B."/>
            <person name="Goodwin S."/>
            <person name="Spatafora J."/>
            <person name="Crous P."/>
            <person name="Grigoriev I."/>
        </authorList>
    </citation>
    <scope>NUCLEOTIDE SEQUENCE</scope>
    <source>
        <strain evidence="2">CBS 675.92</strain>
    </source>
</reference>
<organism evidence="2 3">
    <name type="scientific">Byssothecium circinans</name>
    <dbReference type="NCBI Taxonomy" id="147558"/>
    <lineage>
        <taxon>Eukaryota</taxon>
        <taxon>Fungi</taxon>
        <taxon>Dikarya</taxon>
        <taxon>Ascomycota</taxon>
        <taxon>Pezizomycotina</taxon>
        <taxon>Dothideomycetes</taxon>
        <taxon>Pleosporomycetidae</taxon>
        <taxon>Pleosporales</taxon>
        <taxon>Massarineae</taxon>
        <taxon>Massarinaceae</taxon>
        <taxon>Byssothecium</taxon>
    </lineage>
</organism>
<feature type="non-terminal residue" evidence="2">
    <location>
        <position position="1"/>
    </location>
</feature>
<sequence length="251" mass="28690">LSHCWGNQHVLTTTSVTYEDRKERIHWTGLPKTFQDAIDCCRKLEIRYIWIDSLCILQDSHEDWDYEAGQMKHVYTNAFVTLAAAAAKNSTEGMWPHPCWQDAGALIPFDPPEAQELPLLTRAWVLQERLLSARIIYFTKNEIMWECRQLRTCECLAGDILQPSLDSGLPTLQTWQKFVDRYTSLCLTKATDRLPALSGIAEQMGQRQFGTFYAGHWELNFVNSLCWLAATPSSREPDTSVPSWSWAAAEG</sequence>
<protein>
    <submittedName>
        <fullName evidence="2">HET-domain-containing protein</fullName>
    </submittedName>
</protein>
<feature type="domain" description="Heterokaryon incompatibility" evidence="1">
    <location>
        <begin position="1"/>
        <end position="93"/>
    </location>
</feature>
<gene>
    <name evidence="2" type="ORF">CC80DRAFT_391542</name>
</gene>
<name>A0A6A5TNK2_9PLEO</name>
<evidence type="ECO:0000259" key="1">
    <source>
        <dbReference type="Pfam" id="PF06985"/>
    </source>
</evidence>
<dbReference type="PANTHER" id="PTHR33112">
    <property type="entry name" value="DOMAIN PROTEIN, PUTATIVE-RELATED"/>
    <property type="match status" value="1"/>
</dbReference>
<proteinExistence type="predicted"/>
<keyword evidence="3" id="KW-1185">Reference proteome</keyword>
<dbReference type="InterPro" id="IPR010730">
    <property type="entry name" value="HET"/>
</dbReference>
<dbReference type="EMBL" id="ML976999">
    <property type="protein sequence ID" value="KAF1954285.1"/>
    <property type="molecule type" value="Genomic_DNA"/>
</dbReference>
<dbReference type="Pfam" id="PF06985">
    <property type="entry name" value="HET"/>
    <property type="match status" value="1"/>
</dbReference>
<feature type="non-terminal residue" evidence="2">
    <location>
        <position position="251"/>
    </location>
</feature>
<evidence type="ECO:0000313" key="2">
    <source>
        <dbReference type="EMBL" id="KAF1954285.1"/>
    </source>
</evidence>